<protein>
    <submittedName>
        <fullName evidence="1">Neural-cadherin</fullName>
    </submittedName>
</protein>
<accession>A0A5B7JE48</accession>
<reference evidence="1 2" key="1">
    <citation type="submission" date="2019-05" db="EMBL/GenBank/DDBJ databases">
        <title>Another draft genome of Portunus trituberculatus and its Hox gene families provides insights of decapod evolution.</title>
        <authorList>
            <person name="Jeong J.-H."/>
            <person name="Song I."/>
            <person name="Kim S."/>
            <person name="Choi T."/>
            <person name="Kim D."/>
            <person name="Ryu S."/>
            <person name="Kim W."/>
        </authorList>
    </citation>
    <scope>NUCLEOTIDE SEQUENCE [LARGE SCALE GENOMIC DNA]</scope>
    <source>
        <tissue evidence="1">Muscle</tissue>
    </source>
</reference>
<sequence length="66" mass="7400">MWPRVTQGGGTDAPLGRVFVQDPDDWDLADKHFEWAGPPHPLFTLKPSDGMLFASSQVREGRHILD</sequence>
<dbReference type="EMBL" id="VSRR010087099">
    <property type="protein sequence ID" value="MPC91248.1"/>
    <property type="molecule type" value="Genomic_DNA"/>
</dbReference>
<keyword evidence="2" id="KW-1185">Reference proteome</keyword>
<proteinExistence type="predicted"/>
<dbReference type="OrthoDB" id="6079678at2759"/>
<gene>
    <name evidence="1" type="primary">CadN_42</name>
    <name evidence="1" type="ORF">E2C01_086272</name>
</gene>
<organism evidence="1 2">
    <name type="scientific">Portunus trituberculatus</name>
    <name type="common">Swimming crab</name>
    <name type="synonym">Neptunus trituberculatus</name>
    <dbReference type="NCBI Taxonomy" id="210409"/>
    <lineage>
        <taxon>Eukaryota</taxon>
        <taxon>Metazoa</taxon>
        <taxon>Ecdysozoa</taxon>
        <taxon>Arthropoda</taxon>
        <taxon>Crustacea</taxon>
        <taxon>Multicrustacea</taxon>
        <taxon>Malacostraca</taxon>
        <taxon>Eumalacostraca</taxon>
        <taxon>Eucarida</taxon>
        <taxon>Decapoda</taxon>
        <taxon>Pleocyemata</taxon>
        <taxon>Brachyura</taxon>
        <taxon>Eubrachyura</taxon>
        <taxon>Portunoidea</taxon>
        <taxon>Portunidae</taxon>
        <taxon>Portuninae</taxon>
        <taxon>Portunus</taxon>
    </lineage>
</organism>
<dbReference type="Proteomes" id="UP000324222">
    <property type="component" value="Unassembled WGS sequence"/>
</dbReference>
<name>A0A5B7JE48_PORTR</name>
<dbReference type="AlphaFoldDB" id="A0A5B7JE48"/>
<comment type="caution">
    <text evidence="1">The sequence shown here is derived from an EMBL/GenBank/DDBJ whole genome shotgun (WGS) entry which is preliminary data.</text>
</comment>
<evidence type="ECO:0000313" key="2">
    <source>
        <dbReference type="Proteomes" id="UP000324222"/>
    </source>
</evidence>
<evidence type="ECO:0000313" key="1">
    <source>
        <dbReference type="EMBL" id="MPC91248.1"/>
    </source>
</evidence>